<evidence type="ECO:0000256" key="5">
    <source>
        <dbReference type="SAM" id="SignalP"/>
    </source>
</evidence>
<dbReference type="InterPro" id="IPR042099">
    <property type="entry name" value="ANL_N_sf"/>
</dbReference>
<evidence type="ECO:0000256" key="3">
    <source>
        <dbReference type="ARBA" id="ARBA00023098"/>
    </source>
</evidence>
<dbReference type="PROSITE" id="PS00455">
    <property type="entry name" value="AMP_BINDING"/>
    <property type="match status" value="1"/>
</dbReference>
<dbReference type="GO" id="GO:0005783">
    <property type="term" value="C:endoplasmic reticulum"/>
    <property type="evidence" value="ECO:0007669"/>
    <property type="project" value="TreeGrafter"/>
</dbReference>
<dbReference type="GO" id="GO:0016020">
    <property type="term" value="C:membrane"/>
    <property type="evidence" value="ECO:0007669"/>
    <property type="project" value="TreeGrafter"/>
</dbReference>
<sequence>MAAVVGLGAVGVAAAYAMWPNPPENARPWKPQPQSVLAPGPTGASFSTDPAKGAPIRYAQEGAASVRYPAIPAVFKEAVKRCGDQPALMVEKKGYPADKAGEWEAITWAQYHAKSTAFAKALIAAGHQPFEATAICGFNHPCWHIAHMGTILAEGLSAGTYPTNSPEACAFVAKDSKSVVAAVDTVANAKKYLQVRGELPKLKKIVVWAEEIPADLKAANAGVLMSFDEFLASGASVADAAVDERSNKCRVENAATLIYTSGTTGNPKAVMVSHDAMVYSGSNVINMLDDVGIPYERMISYLPLSHIAAQILDVFIPLCIAANAKPGQKCMTIYFARPDALKGSIPITLKAVKPHVFFGVPRVWEKFVEGIKAKARAAPATGLKKKLVDFSKDVGLRASYARQVGGDGYIPRGYNVAKKLVHHKVREALGLEECGVCLTGAAPISRDTLEFLAALGIDVGEVYGMSETCGLGSTSMPYKFKFGSCGSVTPTTELKTEHVEGRDKPGEGEICFRGRHVMMGYMNNAEKSQETIDGEGWLHSGDVGRIDADGQVYITGRIKELIITAGGENIAPVPVEDAIKRHCPALSNVVMVGDKRKYNVCLVTLKSKQNLDTGAFTDELVGEALAVNPEVTTVSAAREDAAWRAHIRAALDKANGEAVSNAQKVQKFHILATDLSVPGGELTGTMKLKRNVVAEKYAAEIDALYGADA</sequence>
<dbReference type="GO" id="GO:0004467">
    <property type="term" value="F:long-chain fatty acid-CoA ligase activity"/>
    <property type="evidence" value="ECO:0007669"/>
    <property type="project" value="TreeGrafter"/>
</dbReference>
<dbReference type="InterPro" id="IPR000873">
    <property type="entry name" value="AMP-dep_synth/lig_dom"/>
</dbReference>
<feature type="region of interest" description="Disordered" evidence="4">
    <location>
        <begin position="25"/>
        <end position="51"/>
    </location>
</feature>
<keyword evidence="1" id="KW-0436">Ligase</keyword>
<feature type="domain" description="AMP-dependent synthetase/ligase" evidence="6">
    <location>
        <begin position="75"/>
        <end position="521"/>
    </location>
</feature>
<keyword evidence="3" id="KW-0443">Lipid metabolism</keyword>
<dbReference type="InterPro" id="IPR020845">
    <property type="entry name" value="AMP-binding_CS"/>
</dbReference>
<gene>
    <name evidence="7" type="ORF">NDES1114_LOCUS11895</name>
</gene>
<name>A0A7S1LPV1_NEODS</name>
<proteinExistence type="predicted"/>
<dbReference type="PANTHER" id="PTHR43272:SF32">
    <property type="entry name" value="AMP-DEPENDENT SYNTHETASE_LIGASE DOMAIN-CONTAINING PROTEIN"/>
    <property type="match status" value="1"/>
</dbReference>
<organism evidence="7">
    <name type="scientific">Neobodo designis</name>
    <name type="common">Flagellated protozoan</name>
    <name type="synonym">Bodo designis</name>
    <dbReference type="NCBI Taxonomy" id="312471"/>
    <lineage>
        <taxon>Eukaryota</taxon>
        <taxon>Discoba</taxon>
        <taxon>Euglenozoa</taxon>
        <taxon>Kinetoplastea</taxon>
        <taxon>Metakinetoplastina</taxon>
        <taxon>Neobodonida</taxon>
        <taxon>Neobodo</taxon>
    </lineage>
</organism>
<evidence type="ECO:0000313" key="7">
    <source>
        <dbReference type="EMBL" id="CAD9110415.1"/>
    </source>
</evidence>
<evidence type="ECO:0000256" key="4">
    <source>
        <dbReference type="SAM" id="MobiDB-lite"/>
    </source>
</evidence>
<dbReference type="Pfam" id="PF00501">
    <property type="entry name" value="AMP-binding"/>
    <property type="match status" value="1"/>
</dbReference>
<evidence type="ECO:0000256" key="2">
    <source>
        <dbReference type="ARBA" id="ARBA00022832"/>
    </source>
</evidence>
<feature type="chain" id="PRO_5031002497" description="AMP-dependent synthetase/ligase domain-containing protein" evidence="5">
    <location>
        <begin position="18"/>
        <end position="709"/>
    </location>
</feature>
<dbReference type="EMBL" id="HBGF01018047">
    <property type="protein sequence ID" value="CAD9110415.1"/>
    <property type="molecule type" value="Transcribed_RNA"/>
</dbReference>
<dbReference type="PANTHER" id="PTHR43272">
    <property type="entry name" value="LONG-CHAIN-FATTY-ACID--COA LIGASE"/>
    <property type="match status" value="1"/>
</dbReference>
<dbReference type="Pfam" id="PF23562">
    <property type="entry name" value="AMP-binding_C_3"/>
    <property type="match status" value="1"/>
</dbReference>
<protein>
    <recommendedName>
        <fullName evidence="6">AMP-dependent synthetase/ligase domain-containing protein</fullName>
    </recommendedName>
</protein>
<dbReference type="Gene3D" id="3.40.50.12780">
    <property type="entry name" value="N-terminal domain of ligase-like"/>
    <property type="match status" value="2"/>
</dbReference>
<feature type="signal peptide" evidence="5">
    <location>
        <begin position="1"/>
        <end position="17"/>
    </location>
</feature>
<keyword evidence="5" id="KW-0732">Signal</keyword>
<keyword evidence="2" id="KW-0276">Fatty acid metabolism</keyword>
<dbReference type="SUPFAM" id="SSF56801">
    <property type="entry name" value="Acetyl-CoA synthetase-like"/>
    <property type="match status" value="1"/>
</dbReference>
<evidence type="ECO:0000259" key="6">
    <source>
        <dbReference type="Pfam" id="PF00501"/>
    </source>
</evidence>
<reference evidence="7" key="1">
    <citation type="submission" date="2021-01" db="EMBL/GenBank/DDBJ databases">
        <authorList>
            <person name="Corre E."/>
            <person name="Pelletier E."/>
            <person name="Niang G."/>
            <person name="Scheremetjew M."/>
            <person name="Finn R."/>
            <person name="Kale V."/>
            <person name="Holt S."/>
            <person name="Cochrane G."/>
            <person name="Meng A."/>
            <person name="Brown T."/>
            <person name="Cohen L."/>
        </authorList>
    </citation>
    <scope>NUCLEOTIDE SEQUENCE</scope>
    <source>
        <strain evidence="7">CCAP 1951/1</strain>
    </source>
</reference>
<dbReference type="AlphaFoldDB" id="A0A7S1LPV1"/>
<evidence type="ECO:0000256" key="1">
    <source>
        <dbReference type="ARBA" id="ARBA00022598"/>
    </source>
</evidence>
<accession>A0A7S1LPV1</accession>